<reference evidence="1 2" key="1">
    <citation type="submission" date="2020-08" db="EMBL/GenBank/DDBJ databases">
        <title>Functional genomics of gut bacteria from endangered species of beetles.</title>
        <authorList>
            <person name="Carlos-Shanley C."/>
        </authorList>
    </citation>
    <scope>NUCLEOTIDE SEQUENCE [LARGE SCALE GENOMIC DNA]</scope>
    <source>
        <strain evidence="1 2">S00245</strain>
    </source>
</reference>
<dbReference type="RefSeq" id="WP_184242431.1">
    <property type="nucleotide sequence ID" value="NZ_JACHLR010000001.1"/>
</dbReference>
<evidence type="ECO:0000313" key="2">
    <source>
        <dbReference type="Proteomes" id="UP000555448"/>
    </source>
</evidence>
<accession>A0A7W7K6L7</accession>
<evidence type="ECO:0000313" key="1">
    <source>
        <dbReference type="EMBL" id="MBB4857141.1"/>
    </source>
</evidence>
<protein>
    <submittedName>
        <fullName evidence="1">Uncharacterized protein</fullName>
    </submittedName>
</protein>
<dbReference type="AlphaFoldDB" id="A0A7W7K6L7"/>
<dbReference type="EMBL" id="JACHLR010000001">
    <property type="protein sequence ID" value="MBB4857141.1"/>
    <property type="molecule type" value="Genomic_DNA"/>
</dbReference>
<sequence>MAMRIGAIHPYGFDPRAIVVAGRNGQYLARLLRGTLPSVGWIEVDAALDGTFDTIGHALAGQRDAWRIMASGPAHLQNNGSGQRTCRKQRLTMKQRAKFAGVAGWIMCGSWHGATVRRRYCGGGGKRH</sequence>
<dbReference type="Proteomes" id="UP000555448">
    <property type="component" value="Unassembled WGS sequence"/>
</dbReference>
<gene>
    <name evidence="1" type="ORF">HNO88_000438</name>
</gene>
<name>A0A7W7K6L7_9SPHN</name>
<keyword evidence="2" id="KW-1185">Reference proteome</keyword>
<organism evidence="1 2">
    <name type="scientific">Novosphingobium chloroacetimidivorans</name>
    <dbReference type="NCBI Taxonomy" id="1428314"/>
    <lineage>
        <taxon>Bacteria</taxon>
        <taxon>Pseudomonadati</taxon>
        <taxon>Pseudomonadota</taxon>
        <taxon>Alphaproteobacteria</taxon>
        <taxon>Sphingomonadales</taxon>
        <taxon>Sphingomonadaceae</taxon>
        <taxon>Novosphingobium</taxon>
    </lineage>
</organism>
<comment type="caution">
    <text evidence="1">The sequence shown here is derived from an EMBL/GenBank/DDBJ whole genome shotgun (WGS) entry which is preliminary data.</text>
</comment>
<proteinExistence type="predicted"/>